<comment type="similarity">
    <text evidence="2">Belongs to the major facilitator superfamily. Monocarboxylate porter (TC 2.A.1.13) family.</text>
</comment>
<reference evidence="6" key="1">
    <citation type="submission" date="2022-11" db="EMBL/GenBank/DDBJ databases">
        <title>Genome Sequence of Cubamyces cubensis.</title>
        <authorList>
            <person name="Buettner E."/>
        </authorList>
    </citation>
    <scope>NUCLEOTIDE SEQUENCE</scope>
    <source>
        <strain evidence="6">MPL-01</strain>
    </source>
</reference>
<feature type="transmembrane region" description="Helical" evidence="4">
    <location>
        <begin position="220"/>
        <end position="240"/>
    </location>
</feature>
<protein>
    <recommendedName>
        <fullName evidence="5">Major facilitator superfamily (MFS) profile domain-containing protein</fullName>
    </recommendedName>
</protein>
<name>A0AAD7U2G0_9APHY</name>
<evidence type="ECO:0000313" key="6">
    <source>
        <dbReference type="EMBL" id="KAJ8496722.1"/>
    </source>
</evidence>
<evidence type="ECO:0000259" key="5">
    <source>
        <dbReference type="PROSITE" id="PS50850"/>
    </source>
</evidence>
<dbReference type="PANTHER" id="PTHR11360:SF284">
    <property type="entry name" value="EG:103B4.3 PROTEIN-RELATED"/>
    <property type="match status" value="1"/>
</dbReference>
<keyword evidence="4" id="KW-1133">Transmembrane helix</keyword>
<dbReference type="EMBL" id="JAPEVG010000012">
    <property type="protein sequence ID" value="KAJ8496722.1"/>
    <property type="molecule type" value="Genomic_DNA"/>
</dbReference>
<dbReference type="SUPFAM" id="SSF103473">
    <property type="entry name" value="MFS general substrate transporter"/>
    <property type="match status" value="1"/>
</dbReference>
<feature type="transmembrane region" description="Helical" evidence="4">
    <location>
        <begin position="373"/>
        <end position="390"/>
    </location>
</feature>
<keyword evidence="4" id="KW-0812">Transmembrane</keyword>
<feature type="transmembrane region" description="Helical" evidence="4">
    <location>
        <begin position="190"/>
        <end position="208"/>
    </location>
</feature>
<dbReference type="Pfam" id="PF07690">
    <property type="entry name" value="MFS_1"/>
    <property type="match status" value="2"/>
</dbReference>
<dbReference type="GO" id="GO:0016020">
    <property type="term" value="C:membrane"/>
    <property type="evidence" value="ECO:0007669"/>
    <property type="project" value="UniProtKB-SubCell"/>
</dbReference>
<evidence type="ECO:0000256" key="2">
    <source>
        <dbReference type="ARBA" id="ARBA00006727"/>
    </source>
</evidence>
<feature type="transmembrane region" description="Helical" evidence="4">
    <location>
        <begin position="301"/>
        <end position="329"/>
    </location>
</feature>
<feature type="compositionally biased region" description="Polar residues" evidence="3">
    <location>
        <begin position="18"/>
        <end position="41"/>
    </location>
</feature>
<feature type="transmembrane region" description="Helical" evidence="4">
    <location>
        <begin position="457"/>
        <end position="477"/>
    </location>
</feature>
<feature type="transmembrane region" description="Helical" evidence="4">
    <location>
        <begin position="161"/>
        <end position="183"/>
    </location>
</feature>
<comment type="subcellular location">
    <subcellularLocation>
        <location evidence="1">Membrane</location>
        <topology evidence="1">Multi-pass membrane protein</topology>
    </subcellularLocation>
</comment>
<evidence type="ECO:0000313" key="7">
    <source>
        <dbReference type="Proteomes" id="UP001215151"/>
    </source>
</evidence>
<dbReference type="InterPro" id="IPR011701">
    <property type="entry name" value="MFS"/>
</dbReference>
<feature type="transmembrane region" description="Helical" evidence="4">
    <location>
        <begin position="349"/>
        <end position="366"/>
    </location>
</feature>
<evidence type="ECO:0000256" key="3">
    <source>
        <dbReference type="SAM" id="MobiDB-lite"/>
    </source>
</evidence>
<accession>A0AAD7U2G0</accession>
<dbReference type="GO" id="GO:0022857">
    <property type="term" value="F:transmembrane transporter activity"/>
    <property type="evidence" value="ECO:0007669"/>
    <property type="project" value="InterPro"/>
</dbReference>
<keyword evidence="4" id="KW-0472">Membrane</keyword>
<evidence type="ECO:0000256" key="4">
    <source>
        <dbReference type="SAM" id="Phobius"/>
    </source>
</evidence>
<comment type="caution">
    <text evidence="6">The sequence shown here is derived from an EMBL/GenBank/DDBJ whole genome shotgun (WGS) entry which is preliminary data.</text>
</comment>
<sequence>MDSTANVSGDVLTLRNITSHSSHAQRNESASINGVNYQVNENGEPPDAPQPSQTYQCLLVFAGFMMTFHVIGINSIYGLFQEFYTSSDTNIVGAQGQDALVSLVGTIGSGLTWSGSVFVNPMIRRFDNVKLISLVGAFVMSLGLFSASFCTQLWQLYITQGLLYGIGSSMYYFPIMSLTPAYFDRNRGAAMGIVLAGSGVGGLVLSPVFHTLLTRLGIQWALRILGIWNFLLGIPISSVLTKKHGAAANVAGRTRVSMAMIKRGTFILQVVSYHHDYLYRTDHKAQSLGALLQAAGNMVPVYFLTTYSVAVLSYSSSTGSLLLAVNTAVNSAARIGMGILADRVGRQNTMVLSVLFSGVAVFALWYDSDRTRFLAFVVFYGILAGGYNALLPTTITEVYGVQNYSSVNAFIYFIRGLGALFGAPVAGLILGSHQRSARFAGDTIANMSMLKNRYNEVAIFDGVLLLAAGVCVAYVRWLDARDKGGWSWKA</sequence>
<proteinExistence type="inferred from homology"/>
<evidence type="ECO:0000256" key="1">
    <source>
        <dbReference type="ARBA" id="ARBA00004141"/>
    </source>
</evidence>
<dbReference type="PROSITE" id="PS50850">
    <property type="entry name" value="MFS"/>
    <property type="match status" value="1"/>
</dbReference>
<gene>
    <name evidence="6" type="ORF">ONZ51_g916</name>
</gene>
<keyword evidence="7" id="KW-1185">Reference proteome</keyword>
<dbReference type="PANTHER" id="PTHR11360">
    <property type="entry name" value="MONOCARBOXYLATE TRANSPORTER"/>
    <property type="match status" value="1"/>
</dbReference>
<dbReference type="Proteomes" id="UP001215151">
    <property type="component" value="Unassembled WGS sequence"/>
</dbReference>
<dbReference type="InterPro" id="IPR020846">
    <property type="entry name" value="MFS_dom"/>
</dbReference>
<dbReference type="InterPro" id="IPR050327">
    <property type="entry name" value="Proton-linked_MCT"/>
</dbReference>
<feature type="domain" description="Major facilitator superfamily (MFS) profile" evidence="5">
    <location>
        <begin position="55"/>
        <end position="479"/>
    </location>
</feature>
<dbReference type="InterPro" id="IPR036259">
    <property type="entry name" value="MFS_trans_sf"/>
</dbReference>
<feature type="region of interest" description="Disordered" evidence="3">
    <location>
        <begin position="18"/>
        <end position="50"/>
    </location>
</feature>
<dbReference type="Gene3D" id="1.20.1250.20">
    <property type="entry name" value="MFS general substrate transporter like domains"/>
    <property type="match status" value="2"/>
</dbReference>
<feature type="transmembrane region" description="Helical" evidence="4">
    <location>
        <begin position="100"/>
        <end position="119"/>
    </location>
</feature>
<organism evidence="6 7">
    <name type="scientific">Trametes cubensis</name>
    <dbReference type="NCBI Taxonomy" id="1111947"/>
    <lineage>
        <taxon>Eukaryota</taxon>
        <taxon>Fungi</taxon>
        <taxon>Dikarya</taxon>
        <taxon>Basidiomycota</taxon>
        <taxon>Agaricomycotina</taxon>
        <taxon>Agaricomycetes</taxon>
        <taxon>Polyporales</taxon>
        <taxon>Polyporaceae</taxon>
        <taxon>Trametes</taxon>
    </lineage>
</organism>
<feature type="transmembrane region" description="Helical" evidence="4">
    <location>
        <begin position="58"/>
        <end position="80"/>
    </location>
</feature>
<feature type="transmembrane region" description="Helical" evidence="4">
    <location>
        <begin position="410"/>
        <end position="430"/>
    </location>
</feature>
<dbReference type="AlphaFoldDB" id="A0AAD7U2G0"/>
<feature type="transmembrane region" description="Helical" evidence="4">
    <location>
        <begin position="131"/>
        <end position="155"/>
    </location>
</feature>